<evidence type="ECO:0000256" key="2">
    <source>
        <dbReference type="ARBA" id="ARBA00023163"/>
    </source>
</evidence>
<evidence type="ECO:0000313" key="5">
    <source>
        <dbReference type="EMBL" id="MDS0295225.1"/>
    </source>
</evidence>
<dbReference type="InterPro" id="IPR007050">
    <property type="entry name" value="HTH_bacterioopsin"/>
</dbReference>
<comment type="caution">
    <text evidence="5">The sequence shown here is derived from an EMBL/GenBank/DDBJ whole genome shotgun (WGS) entry which is preliminary data.</text>
</comment>
<sequence>MISPADPVSVECETSVPVSRHPLRNVWLEADDVAGRVDELQSHESVKSVEQLNGPDSPVLLHLEWNHLRDPLVKGLRGVGATVLKLESDGGEWRCTIRCSSQDEASKFHQHCLDHGLDCTITNVTKATLAEQQLQLTRNQQEALQAALSSGYFAIPRETTLEELAHSLGISDTATSQRIRRGMRRLLQNQLGA</sequence>
<organism evidence="5 6">
    <name type="scientific">Halogeometricum luteum</name>
    <dbReference type="NCBI Taxonomy" id="2950537"/>
    <lineage>
        <taxon>Archaea</taxon>
        <taxon>Methanobacteriati</taxon>
        <taxon>Methanobacteriota</taxon>
        <taxon>Stenosarchaea group</taxon>
        <taxon>Halobacteria</taxon>
        <taxon>Halobacteriales</taxon>
        <taxon>Haloferacaceae</taxon>
        <taxon>Halogeometricum</taxon>
    </lineage>
</organism>
<keyword evidence="1" id="KW-0805">Transcription regulation</keyword>
<dbReference type="InterPro" id="IPR031803">
    <property type="entry name" value="BAT_GAF/HTH-assoc"/>
</dbReference>
<dbReference type="Pfam" id="PF04967">
    <property type="entry name" value="HTH_10"/>
    <property type="match status" value="1"/>
</dbReference>
<feature type="domain" description="Bacterioopsin transcriptional activator GAF and HTH associated" evidence="4">
    <location>
        <begin position="8"/>
        <end position="114"/>
    </location>
</feature>
<evidence type="ECO:0000256" key="1">
    <source>
        <dbReference type="ARBA" id="ARBA00023015"/>
    </source>
</evidence>
<protein>
    <submittedName>
        <fullName evidence="5">Helix-turn-helix domain-containing protein</fullName>
    </submittedName>
</protein>
<dbReference type="Proteomes" id="UP001254813">
    <property type="component" value="Unassembled WGS sequence"/>
</dbReference>
<evidence type="ECO:0000313" key="6">
    <source>
        <dbReference type="Proteomes" id="UP001254813"/>
    </source>
</evidence>
<keyword evidence="2" id="KW-0804">Transcription</keyword>
<reference evidence="5 6" key="1">
    <citation type="submission" date="2022-06" db="EMBL/GenBank/DDBJ databases">
        <title>Halogeometricum sp. a new haloarchaeum isolate from saline soil.</title>
        <authorList>
            <person name="Strakova D."/>
            <person name="Galisteo C."/>
            <person name="Sanchez-Porro C."/>
            <person name="Ventosa A."/>
        </authorList>
    </citation>
    <scope>NUCLEOTIDE SEQUENCE [LARGE SCALE GENOMIC DNA]</scope>
    <source>
        <strain evidence="6">S3BR25-2</strain>
    </source>
</reference>
<keyword evidence="6" id="KW-1185">Reference proteome</keyword>
<dbReference type="EMBL" id="JAMQOQ010000003">
    <property type="protein sequence ID" value="MDS0295225.1"/>
    <property type="molecule type" value="Genomic_DNA"/>
</dbReference>
<dbReference type="PANTHER" id="PTHR34236:SF1">
    <property type="entry name" value="DIMETHYL SULFOXIDE REDUCTASE TRANSCRIPTIONAL ACTIVATOR"/>
    <property type="match status" value="1"/>
</dbReference>
<accession>A0ABU2G359</accession>
<name>A0ABU2G359_9EURY</name>
<evidence type="ECO:0000259" key="3">
    <source>
        <dbReference type="Pfam" id="PF04967"/>
    </source>
</evidence>
<dbReference type="Pfam" id="PF15915">
    <property type="entry name" value="BAT"/>
    <property type="match status" value="1"/>
</dbReference>
<dbReference type="PANTHER" id="PTHR34236">
    <property type="entry name" value="DIMETHYL SULFOXIDE REDUCTASE TRANSCRIPTIONAL ACTIVATOR"/>
    <property type="match status" value="1"/>
</dbReference>
<feature type="domain" description="HTH bat-type" evidence="3">
    <location>
        <begin position="136"/>
        <end position="187"/>
    </location>
</feature>
<proteinExistence type="predicted"/>
<gene>
    <name evidence="5" type="ORF">NDI79_13665</name>
</gene>
<evidence type="ECO:0000259" key="4">
    <source>
        <dbReference type="Pfam" id="PF15915"/>
    </source>
</evidence>